<accession>A0ABP1RG61</accession>
<sequence length="174" mass="20618">MGLLCYYFYCFTMLTLETVSQSPKPRVQQVSDICCYMGKYRIGLIPRPFRCDYFNQCRPVLNADGHYRFDPISIPCEQGLFYDFRECKCLRAEEVKCFDARFSDHIRGKVVLHKYKCIVWHTYLQIPAPSKIIIYFLLNNLFQTFSIVPPSFMKRDLITVVEAEDPVDCYRRLD</sequence>
<feature type="signal peptide" evidence="1">
    <location>
        <begin position="1"/>
        <end position="20"/>
    </location>
</feature>
<protein>
    <recommendedName>
        <fullName evidence="4">Chitin-binding type-2 domain-containing protein</fullName>
    </recommendedName>
</protein>
<evidence type="ECO:0000313" key="2">
    <source>
        <dbReference type="EMBL" id="CAL8127311.1"/>
    </source>
</evidence>
<dbReference type="Proteomes" id="UP001642540">
    <property type="component" value="Unassembled WGS sequence"/>
</dbReference>
<dbReference type="InterPro" id="IPR036508">
    <property type="entry name" value="Chitin-bd_dom_sf"/>
</dbReference>
<dbReference type="EMBL" id="CAXLJM020000072">
    <property type="protein sequence ID" value="CAL8127311.1"/>
    <property type="molecule type" value="Genomic_DNA"/>
</dbReference>
<dbReference type="SUPFAM" id="SSF57625">
    <property type="entry name" value="Invertebrate chitin-binding proteins"/>
    <property type="match status" value="1"/>
</dbReference>
<organism evidence="2 3">
    <name type="scientific">Orchesella dallaii</name>
    <dbReference type="NCBI Taxonomy" id="48710"/>
    <lineage>
        <taxon>Eukaryota</taxon>
        <taxon>Metazoa</taxon>
        <taxon>Ecdysozoa</taxon>
        <taxon>Arthropoda</taxon>
        <taxon>Hexapoda</taxon>
        <taxon>Collembola</taxon>
        <taxon>Entomobryomorpha</taxon>
        <taxon>Entomobryoidea</taxon>
        <taxon>Orchesellidae</taxon>
        <taxon>Orchesellinae</taxon>
        <taxon>Orchesella</taxon>
    </lineage>
</organism>
<keyword evidence="1" id="KW-0732">Signal</keyword>
<evidence type="ECO:0000256" key="1">
    <source>
        <dbReference type="SAM" id="SignalP"/>
    </source>
</evidence>
<evidence type="ECO:0000313" key="3">
    <source>
        <dbReference type="Proteomes" id="UP001642540"/>
    </source>
</evidence>
<comment type="caution">
    <text evidence="2">The sequence shown here is derived from an EMBL/GenBank/DDBJ whole genome shotgun (WGS) entry which is preliminary data.</text>
</comment>
<reference evidence="2 3" key="1">
    <citation type="submission" date="2024-08" db="EMBL/GenBank/DDBJ databases">
        <authorList>
            <person name="Cucini C."/>
            <person name="Frati F."/>
        </authorList>
    </citation>
    <scope>NUCLEOTIDE SEQUENCE [LARGE SCALE GENOMIC DNA]</scope>
</reference>
<name>A0ABP1RG61_9HEXA</name>
<gene>
    <name evidence="2" type="ORF">ODALV1_LOCUS21778</name>
</gene>
<feature type="chain" id="PRO_5046260492" description="Chitin-binding type-2 domain-containing protein" evidence="1">
    <location>
        <begin position="21"/>
        <end position="174"/>
    </location>
</feature>
<keyword evidence="3" id="KW-1185">Reference proteome</keyword>
<proteinExistence type="predicted"/>
<evidence type="ECO:0008006" key="4">
    <source>
        <dbReference type="Google" id="ProtNLM"/>
    </source>
</evidence>